<evidence type="ECO:0008006" key="10">
    <source>
        <dbReference type="Google" id="ProtNLM"/>
    </source>
</evidence>
<dbReference type="PANTHER" id="PTHR42864:SF2">
    <property type="entry name" value="LIGHT-INDEPENDENT PROTOCHLOROPHYLLIDE REDUCTASE IRON-SULFUR ATP-BINDING PROTEIN"/>
    <property type="match status" value="1"/>
</dbReference>
<dbReference type="GO" id="GO:0016491">
    <property type="term" value="F:oxidoreductase activity"/>
    <property type="evidence" value="ECO:0007669"/>
    <property type="project" value="InterPro"/>
</dbReference>
<evidence type="ECO:0000256" key="3">
    <source>
        <dbReference type="ARBA" id="ARBA00022723"/>
    </source>
</evidence>
<dbReference type="Proteomes" id="UP000769766">
    <property type="component" value="Unassembled WGS sequence"/>
</dbReference>
<evidence type="ECO:0000256" key="6">
    <source>
        <dbReference type="ARBA" id="ARBA00023004"/>
    </source>
</evidence>
<accession>A0A932CMU7</accession>
<protein>
    <recommendedName>
        <fullName evidence="10">Nitrogenase iron protein</fullName>
    </recommendedName>
</protein>
<keyword evidence="3" id="KW-0479">Metal-binding</keyword>
<gene>
    <name evidence="8" type="ORF">HYY20_04060</name>
</gene>
<evidence type="ECO:0000256" key="5">
    <source>
        <dbReference type="ARBA" id="ARBA00022840"/>
    </source>
</evidence>
<dbReference type="Pfam" id="PF00142">
    <property type="entry name" value="Fer4_NifH"/>
    <property type="match status" value="1"/>
</dbReference>
<dbReference type="Gene3D" id="3.40.50.300">
    <property type="entry name" value="P-loop containing nucleotide triphosphate hydrolases"/>
    <property type="match status" value="1"/>
</dbReference>
<dbReference type="GO" id="GO:0051536">
    <property type="term" value="F:iron-sulfur cluster binding"/>
    <property type="evidence" value="ECO:0007669"/>
    <property type="project" value="UniProtKB-KW"/>
</dbReference>
<evidence type="ECO:0000256" key="7">
    <source>
        <dbReference type="ARBA" id="ARBA00023014"/>
    </source>
</evidence>
<name>A0A932CMU7_UNCTE</name>
<evidence type="ECO:0000313" key="9">
    <source>
        <dbReference type="Proteomes" id="UP000769766"/>
    </source>
</evidence>
<proteinExistence type="inferred from homology"/>
<dbReference type="InterPro" id="IPR000392">
    <property type="entry name" value="NifH/frxC"/>
</dbReference>
<keyword evidence="7" id="KW-0411">Iron-sulfur</keyword>
<dbReference type="GO" id="GO:0005524">
    <property type="term" value="F:ATP binding"/>
    <property type="evidence" value="ECO:0007669"/>
    <property type="project" value="UniProtKB-KW"/>
</dbReference>
<dbReference type="InterPro" id="IPR030655">
    <property type="entry name" value="NifH/chlL_CS"/>
</dbReference>
<organism evidence="8 9">
    <name type="scientific">Tectimicrobiota bacterium</name>
    <dbReference type="NCBI Taxonomy" id="2528274"/>
    <lineage>
        <taxon>Bacteria</taxon>
        <taxon>Pseudomonadati</taxon>
        <taxon>Nitrospinota/Tectimicrobiota group</taxon>
        <taxon>Candidatus Tectimicrobiota</taxon>
    </lineage>
</organism>
<evidence type="ECO:0000256" key="1">
    <source>
        <dbReference type="ARBA" id="ARBA00001966"/>
    </source>
</evidence>
<comment type="caution">
    <text evidence="8">The sequence shown here is derived from an EMBL/GenBank/DDBJ whole genome shotgun (WGS) entry which is preliminary data.</text>
</comment>
<sequence>MQVVLYDVLGDVVCGGFAVPIREGYAREIYLVTSGELMSLYAANNICRGIVKFAQRGEGRLAGVIGNSKGIDYEYELVERFAERIGSRLVQFFPWDRTVPLAEIQRKTVMEYAPYSSQALRYRDLAQRILETPAGVVPQPLELQELEALYQEFQ</sequence>
<dbReference type="EMBL" id="JACPRF010000125">
    <property type="protein sequence ID" value="MBI2876034.1"/>
    <property type="molecule type" value="Genomic_DNA"/>
</dbReference>
<evidence type="ECO:0000256" key="4">
    <source>
        <dbReference type="ARBA" id="ARBA00022741"/>
    </source>
</evidence>
<comment type="similarity">
    <text evidence="2">Belongs to the NifH/BchL/ChlL family.</text>
</comment>
<dbReference type="PROSITE" id="PS00692">
    <property type="entry name" value="NIFH_FRXC_2"/>
    <property type="match status" value="1"/>
</dbReference>
<reference evidence="8" key="1">
    <citation type="submission" date="2020-07" db="EMBL/GenBank/DDBJ databases">
        <title>Huge and variable diversity of episymbiotic CPR bacteria and DPANN archaea in groundwater ecosystems.</title>
        <authorList>
            <person name="He C.Y."/>
            <person name="Keren R."/>
            <person name="Whittaker M."/>
            <person name="Farag I.F."/>
            <person name="Doudna J."/>
            <person name="Cate J.H.D."/>
            <person name="Banfield J.F."/>
        </authorList>
    </citation>
    <scope>NUCLEOTIDE SEQUENCE</scope>
    <source>
        <strain evidence="8">NC_groundwater_672_Ag_B-0.1um_62_36</strain>
    </source>
</reference>
<dbReference type="GO" id="GO:0046872">
    <property type="term" value="F:metal ion binding"/>
    <property type="evidence" value="ECO:0007669"/>
    <property type="project" value="UniProtKB-KW"/>
</dbReference>
<keyword evidence="4" id="KW-0547">Nucleotide-binding</keyword>
<comment type="cofactor">
    <cofactor evidence="1">
        <name>[4Fe-4S] cluster</name>
        <dbReference type="ChEBI" id="CHEBI:49883"/>
    </cofactor>
</comment>
<evidence type="ECO:0000313" key="8">
    <source>
        <dbReference type="EMBL" id="MBI2876034.1"/>
    </source>
</evidence>
<keyword evidence="5" id="KW-0067">ATP-binding</keyword>
<dbReference type="PROSITE" id="PS51026">
    <property type="entry name" value="NIFH_FRXC_3"/>
    <property type="match status" value="1"/>
</dbReference>
<dbReference type="InterPro" id="IPR027417">
    <property type="entry name" value="P-loop_NTPase"/>
</dbReference>
<evidence type="ECO:0000256" key="2">
    <source>
        <dbReference type="ARBA" id="ARBA00005504"/>
    </source>
</evidence>
<dbReference type="AlphaFoldDB" id="A0A932CMU7"/>
<dbReference type="PANTHER" id="PTHR42864">
    <property type="entry name" value="LIGHT-INDEPENDENT PROTOCHLOROPHYLLIDE REDUCTASE IRON-SULFUR ATP-BINDING PROTEIN"/>
    <property type="match status" value="1"/>
</dbReference>
<keyword evidence="6" id="KW-0408">Iron</keyword>
<dbReference type="SUPFAM" id="SSF52540">
    <property type="entry name" value="P-loop containing nucleoside triphosphate hydrolases"/>
    <property type="match status" value="1"/>
</dbReference>